<evidence type="ECO:0000256" key="1">
    <source>
        <dbReference type="SAM" id="MobiDB-lite"/>
    </source>
</evidence>
<evidence type="ECO:0000313" key="3">
    <source>
        <dbReference type="Proteomes" id="UP000186817"/>
    </source>
</evidence>
<comment type="caution">
    <text evidence="2">The sequence shown here is derived from an EMBL/GenBank/DDBJ whole genome shotgun (WGS) entry which is preliminary data.</text>
</comment>
<dbReference type="SUPFAM" id="SSF82199">
    <property type="entry name" value="SET domain"/>
    <property type="match status" value="1"/>
</dbReference>
<dbReference type="OrthoDB" id="341421at2759"/>
<proteinExistence type="predicted"/>
<evidence type="ECO:0000313" key="2">
    <source>
        <dbReference type="EMBL" id="OLP74984.1"/>
    </source>
</evidence>
<gene>
    <name evidence="2" type="ORF">AK812_SmicGene45307</name>
</gene>
<dbReference type="InterPro" id="IPR046341">
    <property type="entry name" value="SET_dom_sf"/>
</dbReference>
<name>A0A1Q9BWG5_SYMMI</name>
<dbReference type="Proteomes" id="UP000186817">
    <property type="component" value="Unassembled WGS sequence"/>
</dbReference>
<feature type="region of interest" description="Disordered" evidence="1">
    <location>
        <begin position="1"/>
        <end position="22"/>
    </location>
</feature>
<organism evidence="2 3">
    <name type="scientific">Symbiodinium microadriaticum</name>
    <name type="common">Dinoflagellate</name>
    <name type="synonym">Zooxanthella microadriatica</name>
    <dbReference type="NCBI Taxonomy" id="2951"/>
    <lineage>
        <taxon>Eukaryota</taxon>
        <taxon>Sar</taxon>
        <taxon>Alveolata</taxon>
        <taxon>Dinophyceae</taxon>
        <taxon>Suessiales</taxon>
        <taxon>Symbiodiniaceae</taxon>
        <taxon>Symbiodinium</taxon>
    </lineage>
</organism>
<dbReference type="AlphaFoldDB" id="A0A1Q9BWG5"/>
<protein>
    <recommendedName>
        <fullName evidence="4">SET domain-containing protein</fullName>
    </recommendedName>
</protein>
<dbReference type="EMBL" id="LSRX01002938">
    <property type="protein sequence ID" value="OLP74984.1"/>
    <property type="molecule type" value="Genomic_DNA"/>
</dbReference>
<sequence length="88" mass="9632">MSDPKDLANHSPEPNADLTVARHSAKSAPAILFPAQIWEHGSAGLVTRRPLEAGEAVRISYGKYPNQRFLLDYGFSLGEANPRGDEEK</sequence>
<dbReference type="Gene3D" id="3.90.1410.10">
    <property type="entry name" value="set domain protein methyltransferase, domain 1"/>
    <property type="match status" value="1"/>
</dbReference>
<evidence type="ECO:0008006" key="4">
    <source>
        <dbReference type="Google" id="ProtNLM"/>
    </source>
</evidence>
<reference evidence="2 3" key="1">
    <citation type="submission" date="2016-02" db="EMBL/GenBank/DDBJ databases">
        <title>Genome analysis of coral dinoflagellate symbionts highlights evolutionary adaptations to a symbiotic lifestyle.</title>
        <authorList>
            <person name="Aranda M."/>
            <person name="Li Y."/>
            <person name="Liew Y.J."/>
            <person name="Baumgarten S."/>
            <person name="Simakov O."/>
            <person name="Wilson M."/>
            <person name="Piel J."/>
            <person name="Ashoor H."/>
            <person name="Bougouffa S."/>
            <person name="Bajic V.B."/>
            <person name="Ryu T."/>
            <person name="Ravasi T."/>
            <person name="Bayer T."/>
            <person name="Micklem G."/>
            <person name="Kim H."/>
            <person name="Bhak J."/>
            <person name="Lajeunesse T.C."/>
            <person name="Voolstra C.R."/>
        </authorList>
    </citation>
    <scope>NUCLEOTIDE SEQUENCE [LARGE SCALE GENOMIC DNA]</scope>
    <source>
        <strain evidence="2 3">CCMP2467</strain>
    </source>
</reference>
<feature type="non-terminal residue" evidence="2">
    <location>
        <position position="88"/>
    </location>
</feature>
<accession>A0A1Q9BWG5</accession>
<keyword evidence="3" id="KW-1185">Reference proteome</keyword>